<organism evidence="1 2">
    <name type="scientific">Heterostelium pallidum (strain ATCC 26659 / Pp 5 / PN500)</name>
    <name type="common">Cellular slime mold</name>
    <name type="synonym">Polysphondylium pallidum</name>
    <dbReference type="NCBI Taxonomy" id="670386"/>
    <lineage>
        <taxon>Eukaryota</taxon>
        <taxon>Amoebozoa</taxon>
        <taxon>Evosea</taxon>
        <taxon>Eumycetozoa</taxon>
        <taxon>Dictyostelia</taxon>
        <taxon>Acytosteliales</taxon>
        <taxon>Acytosteliaceae</taxon>
        <taxon>Heterostelium</taxon>
    </lineage>
</organism>
<gene>
    <name evidence="1" type="ORF">PPL_07362</name>
</gene>
<evidence type="ECO:0000313" key="2">
    <source>
        <dbReference type="Proteomes" id="UP000001396"/>
    </source>
</evidence>
<dbReference type="RefSeq" id="XP_020431792.1">
    <property type="nucleotide sequence ID" value="XM_020578197.1"/>
</dbReference>
<dbReference type="AlphaFoldDB" id="D3BFR1"/>
<feature type="non-terminal residue" evidence="1">
    <location>
        <position position="111"/>
    </location>
</feature>
<reference evidence="1 2" key="1">
    <citation type="journal article" date="2011" name="Genome Res.">
        <title>Phylogeny-wide analysis of social amoeba genomes highlights ancient origins for complex intercellular communication.</title>
        <authorList>
            <person name="Heidel A.J."/>
            <person name="Lawal H.M."/>
            <person name="Felder M."/>
            <person name="Schilde C."/>
            <person name="Helps N.R."/>
            <person name="Tunggal B."/>
            <person name="Rivero F."/>
            <person name="John U."/>
            <person name="Schleicher M."/>
            <person name="Eichinger L."/>
            <person name="Platzer M."/>
            <person name="Noegel A.A."/>
            <person name="Schaap P."/>
            <person name="Gloeckner G."/>
        </authorList>
    </citation>
    <scope>NUCLEOTIDE SEQUENCE [LARGE SCALE GENOMIC DNA]</scope>
    <source>
        <strain evidence="2">ATCC 26659 / Pp 5 / PN500</strain>
    </source>
</reference>
<keyword evidence="2" id="KW-1185">Reference proteome</keyword>
<dbReference type="InParanoid" id="D3BFR1"/>
<dbReference type="Proteomes" id="UP000001396">
    <property type="component" value="Unassembled WGS sequence"/>
</dbReference>
<comment type="caution">
    <text evidence="1">The sequence shown here is derived from an EMBL/GenBank/DDBJ whole genome shotgun (WGS) entry which is preliminary data.</text>
</comment>
<protein>
    <submittedName>
        <fullName evidence="1">Uncharacterized protein</fullName>
    </submittedName>
</protein>
<accession>D3BFR1</accession>
<sequence length="111" mass="12731">MTRINEIKDTIKYDHQDYQNRGFSDAHESTVGDGPATQAKILFQQALENDIDQKLDKCNAETITFRADLQRSMTIVNSGDQKSIKSNPILIVKVYFDKNVRTKCKTKKFCN</sequence>
<evidence type="ECO:0000313" key="1">
    <source>
        <dbReference type="EMBL" id="EFA79671.1"/>
    </source>
</evidence>
<dbReference type="EMBL" id="ADBJ01000032">
    <property type="protein sequence ID" value="EFA79671.1"/>
    <property type="molecule type" value="Genomic_DNA"/>
</dbReference>
<dbReference type="GeneID" id="31362843"/>
<name>D3BFR1_HETP5</name>
<proteinExistence type="predicted"/>